<evidence type="ECO:0000259" key="4">
    <source>
        <dbReference type="Pfam" id="PF25839"/>
    </source>
</evidence>
<feature type="domain" description="D-apionate lactonase C-terminal" evidence="4">
    <location>
        <begin position="558"/>
        <end position="597"/>
    </location>
</feature>
<feature type="region of interest" description="Disordered" evidence="1">
    <location>
        <begin position="275"/>
        <end position="313"/>
    </location>
</feature>
<reference evidence="5 7" key="1">
    <citation type="submission" date="2018-07" db="EMBL/GenBank/DDBJ databases">
        <title>Brachybacterium saurashtrense DSM 23186 genome sequence.</title>
        <authorList>
            <person name="Guo L."/>
        </authorList>
    </citation>
    <scope>NUCLEOTIDE SEQUENCE [LARGE SCALE GENOMIC DNA]</scope>
    <source>
        <strain evidence="5 7">DSM 23186</strain>
    </source>
</reference>
<keyword evidence="7" id="KW-1185">Reference proteome</keyword>
<dbReference type="OrthoDB" id="931854at2"/>
<feature type="compositionally biased region" description="Low complexity" evidence="1">
    <location>
        <begin position="276"/>
        <end position="295"/>
    </location>
</feature>
<dbReference type="EMBL" id="CP031356">
    <property type="protein sequence ID" value="AXK46719.1"/>
    <property type="molecule type" value="Genomic_DNA"/>
</dbReference>
<dbReference type="KEGG" id="bsau:DWV08_14610"/>
<evidence type="ECO:0000259" key="2">
    <source>
        <dbReference type="Pfam" id="PF25837"/>
    </source>
</evidence>
<organism evidence="6 8">
    <name type="scientific">Brachybacterium saurashtrense</name>
    <dbReference type="NCBI Taxonomy" id="556288"/>
    <lineage>
        <taxon>Bacteria</taxon>
        <taxon>Bacillati</taxon>
        <taxon>Actinomycetota</taxon>
        <taxon>Actinomycetes</taxon>
        <taxon>Micrococcales</taxon>
        <taxon>Dermabacteraceae</taxon>
        <taxon>Brachybacterium</taxon>
    </lineage>
</organism>
<evidence type="ECO:0000313" key="5">
    <source>
        <dbReference type="EMBL" id="AXK46719.1"/>
    </source>
</evidence>
<gene>
    <name evidence="5" type="ORF">DWV08_14610</name>
    <name evidence="6" type="ORF">DXU92_09230</name>
</gene>
<dbReference type="InterPro" id="IPR058788">
    <property type="entry name" value="ApnL_N"/>
</dbReference>
<dbReference type="InterPro" id="IPR058789">
    <property type="entry name" value="ApnL_C"/>
</dbReference>
<feature type="domain" description="D-apionate lactonase TIM barrel" evidence="3">
    <location>
        <begin position="321"/>
        <end position="549"/>
    </location>
</feature>
<proteinExistence type="predicted"/>
<sequence length="603" mass="62500">MSTADARQPRVGASGPASPGAVPSVWPTSPGTAPAERSADTAHAAQEVPADGASAGGRWASGRWSLEVRGDELADVRCDGHVVLRAVRAVARDVDWATAWPREVAVTVDGDSLTLDLRIHDLGLDLAGSLRVAADGDSLRINLDLEALGASPTNRVGLVVLHPPHLAGTPLQVTHPDGATSALAFPQQVSPHQPARDIAGLAWESGTPAGEAGGFALRLALEGDVFEMEDQRNWTDASYKTYSRPLDLPFPYTLAAGEHVGQSLVLTASPSADEVGASSQAAPASAAPSAAEPGPAADPAPVAEPAPGEELTWHRGGAVPAIGTGHLNLELADPDWPQRLDTALEAHPDLALWIACPSPADPSALAELGRRLRAAVAGGARPRFVGIADAARHVTTPELDAALRAVVPAGLPVVAGARSHFTELNREWDTVFAAEPSALAFATTPLFHTLETEQLLEAVAMQRLLAEQVTARAPGLPVHVGPISLRPRFANVATSPQPVPAPAPPADPRAGTALHEAWTVASAAALSVPGIASLTYEQVPAPLAALGRAENALLTGRSVDGLVWAIGDGRTLLLANLASRPRRVHVPDARAPLHLDPVSWRTL</sequence>
<dbReference type="Proteomes" id="UP000254236">
    <property type="component" value="Chromosome"/>
</dbReference>
<evidence type="ECO:0000256" key="1">
    <source>
        <dbReference type="SAM" id="MobiDB-lite"/>
    </source>
</evidence>
<evidence type="ECO:0000313" key="7">
    <source>
        <dbReference type="Proteomes" id="UP000254236"/>
    </source>
</evidence>
<dbReference type="Proteomes" id="UP000282185">
    <property type="component" value="Unassembled WGS sequence"/>
</dbReference>
<evidence type="ECO:0000259" key="3">
    <source>
        <dbReference type="Pfam" id="PF25838"/>
    </source>
</evidence>
<dbReference type="EMBL" id="QSWH01000004">
    <property type="protein sequence ID" value="RRR22434.1"/>
    <property type="molecule type" value="Genomic_DNA"/>
</dbReference>
<accession>A0A345YS17</accession>
<evidence type="ECO:0008006" key="9">
    <source>
        <dbReference type="Google" id="ProtNLM"/>
    </source>
</evidence>
<evidence type="ECO:0000313" key="8">
    <source>
        <dbReference type="Proteomes" id="UP000282185"/>
    </source>
</evidence>
<dbReference type="Pfam" id="PF25838">
    <property type="entry name" value="Apionate_lact_M"/>
    <property type="match status" value="1"/>
</dbReference>
<dbReference type="Pfam" id="PF25837">
    <property type="entry name" value="Apionate_lact_N"/>
    <property type="match status" value="1"/>
</dbReference>
<dbReference type="AlphaFoldDB" id="A0A345YS17"/>
<feature type="domain" description="D-apionate lactonase N-terminal" evidence="2">
    <location>
        <begin position="58"/>
        <end position="269"/>
    </location>
</feature>
<protein>
    <recommendedName>
        <fullName evidence="9">DUF3459 domain-containing protein</fullName>
    </recommendedName>
</protein>
<reference evidence="6 8" key="2">
    <citation type="submission" date="2018-08" db="EMBL/GenBank/DDBJ databases">
        <title>Brachybacterium saurashtrense DSM 23186.</title>
        <authorList>
            <person name="Li Y."/>
        </authorList>
    </citation>
    <scope>NUCLEOTIDE SEQUENCE [LARGE SCALE GENOMIC DNA]</scope>
    <source>
        <strain evidence="6 8">DSM 23186</strain>
    </source>
</reference>
<dbReference type="Pfam" id="PF25839">
    <property type="entry name" value="Apionate_lact_C"/>
    <property type="match status" value="1"/>
</dbReference>
<feature type="region of interest" description="Disordered" evidence="1">
    <location>
        <begin position="1"/>
        <end position="58"/>
    </location>
</feature>
<dbReference type="InterPro" id="IPR058787">
    <property type="entry name" value="ApnL_M"/>
</dbReference>
<dbReference type="RefSeq" id="WP_115414466.1">
    <property type="nucleotide sequence ID" value="NZ_ML133883.1"/>
</dbReference>
<evidence type="ECO:0000313" key="6">
    <source>
        <dbReference type="EMBL" id="RRR22434.1"/>
    </source>
</evidence>
<name>A0A345YS17_9MICO</name>